<reference evidence="6 7" key="1">
    <citation type="submission" date="2023-10" db="EMBL/GenBank/DDBJ databases">
        <title>Marimonas sp. nov. isolated from tidal mud flat.</title>
        <authorList>
            <person name="Jaincy N.J."/>
            <person name="Srinivasan S."/>
            <person name="Lee S.-S."/>
        </authorList>
    </citation>
    <scope>NUCLEOTIDE SEQUENCE [LARGE SCALE GENOMIC DNA]</scope>
    <source>
        <strain evidence="6 7">MJ-SS3</strain>
    </source>
</reference>
<dbReference type="EMBL" id="JAWHTF010000009">
    <property type="protein sequence ID" value="MDU8887129.1"/>
    <property type="molecule type" value="Genomic_DNA"/>
</dbReference>
<evidence type="ECO:0000313" key="7">
    <source>
        <dbReference type="Proteomes" id="UP001268651"/>
    </source>
</evidence>
<dbReference type="Proteomes" id="UP001268651">
    <property type="component" value="Unassembled WGS sequence"/>
</dbReference>
<dbReference type="Pfam" id="PF08534">
    <property type="entry name" value="Redoxin"/>
    <property type="match status" value="1"/>
</dbReference>
<name>A0ABU3U9X4_9FLAO</name>
<evidence type="ECO:0000256" key="4">
    <source>
        <dbReference type="ARBA" id="ARBA00023284"/>
    </source>
</evidence>
<protein>
    <submittedName>
        <fullName evidence="6">TlpA disulfide reductase family protein</fullName>
    </submittedName>
</protein>
<dbReference type="SUPFAM" id="SSF52833">
    <property type="entry name" value="Thioredoxin-like"/>
    <property type="match status" value="1"/>
</dbReference>
<evidence type="ECO:0000256" key="1">
    <source>
        <dbReference type="ARBA" id="ARBA00004196"/>
    </source>
</evidence>
<sequence length="344" mass="38967">MKKFIFILCTIALVACKEEPKNYATLSGTITNAHDNKTVRIFKDSYEKIITMNDDGSFSDTLNIEEGDYRFKHGDEYGTIYLKNNNVSSFTTDYEDFDSALIFEGDGSDINNLSIKSYLLGDDYFTMDLFYDLDNNALEKAIADYKSGFENLKVQYKNVDSLHLASADKRMNSQIESVENYFNYKIGLKEAFPQGMPSPSFENYENHKGGTTSLSDLKGKYVYIDVWATWCGPCKREIPSLKKVEEDYKDKNIAFVSISVDAPKRHSGSADKAHEAWKKMVAEKELGGVQLIADKDYDSDFMKAYQVNSIPRFLLIDPEGNIVSGDAPRPSSDRLIELFDSLNI</sequence>
<evidence type="ECO:0000256" key="3">
    <source>
        <dbReference type="ARBA" id="ARBA00023157"/>
    </source>
</evidence>
<gene>
    <name evidence="6" type="ORF">RXV94_13240</name>
</gene>
<keyword evidence="4" id="KW-0676">Redox-active center</keyword>
<feature type="domain" description="Thioredoxin" evidence="5">
    <location>
        <begin position="192"/>
        <end position="344"/>
    </location>
</feature>
<comment type="caution">
    <text evidence="6">The sequence shown here is derived from an EMBL/GenBank/DDBJ whole genome shotgun (WGS) entry which is preliminary data.</text>
</comment>
<dbReference type="Gene3D" id="3.40.30.10">
    <property type="entry name" value="Glutaredoxin"/>
    <property type="match status" value="1"/>
</dbReference>
<keyword evidence="7" id="KW-1185">Reference proteome</keyword>
<dbReference type="InterPro" id="IPR036249">
    <property type="entry name" value="Thioredoxin-like_sf"/>
</dbReference>
<evidence type="ECO:0000259" key="5">
    <source>
        <dbReference type="PROSITE" id="PS51352"/>
    </source>
</evidence>
<comment type="subcellular location">
    <subcellularLocation>
        <location evidence="1">Cell envelope</location>
    </subcellularLocation>
</comment>
<dbReference type="CDD" id="cd02966">
    <property type="entry name" value="TlpA_like_family"/>
    <property type="match status" value="1"/>
</dbReference>
<accession>A0ABU3U9X4</accession>
<evidence type="ECO:0000313" key="6">
    <source>
        <dbReference type="EMBL" id="MDU8887129.1"/>
    </source>
</evidence>
<dbReference type="PROSITE" id="PS51352">
    <property type="entry name" value="THIOREDOXIN_2"/>
    <property type="match status" value="1"/>
</dbReference>
<dbReference type="PANTHER" id="PTHR42852">
    <property type="entry name" value="THIOL:DISULFIDE INTERCHANGE PROTEIN DSBE"/>
    <property type="match status" value="1"/>
</dbReference>
<dbReference type="RefSeq" id="WP_316663228.1">
    <property type="nucleotide sequence ID" value="NZ_JAWHTF010000009.1"/>
</dbReference>
<proteinExistence type="predicted"/>
<dbReference type="PROSITE" id="PS51257">
    <property type="entry name" value="PROKAR_LIPOPROTEIN"/>
    <property type="match status" value="1"/>
</dbReference>
<dbReference type="InterPro" id="IPR013740">
    <property type="entry name" value="Redoxin"/>
</dbReference>
<evidence type="ECO:0000256" key="2">
    <source>
        <dbReference type="ARBA" id="ARBA00022748"/>
    </source>
</evidence>
<organism evidence="6 7">
    <name type="scientific">Gilvirhabdus luticola</name>
    <dbReference type="NCBI Taxonomy" id="3079858"/>
    <lineage>
        <taxon>Bacteria</taxon>
        <taxon>Pseudomonadati</taxon>
        <taxon>Bacteroidota</taxon>
        <taxon>Flavobacteriia</taxon>
        <taxon>Flavobacteriales</taxon>
        <taxon>Flavobacteriaceae</taxon>
        <taxon>Gilvirhabdus</taxon>
    </lineage>
</organism>
<dbReference type="PANTHER" id="PTHR42852:SF6">
    <property type="entry name" value="THIOL:DISULFIDE INTERCHANGE PROTEIN DSBE"/>
    <property type="match status" value="1"/>
</dbReference>
<dbReference type="InterPro" id="IPR050553">
    <property type="entry name" value="Thioredoxin_ResA/DsbE_sf"/>
</dbReference>
<keyword evidence="3" id="KW-1015">Disulfide bond</keyword>
<dbReference type="InterPro" id="IPR013766">
    <property type="entry name" value="Thioredoxin_domain"/>
</dbReference>
<keyword evidence="2" id="KW-0201">Cytochrome c-type biogenesis</keyword>